<evidence type="ECO:0000256" key="6">
    <source>
        <dbReference type="SAM" id="Phobius"/>
    </source>
</evidence>
<proteinExistence type="predicted"/>
<feature type="binding site" evidence="4">
    <location>
        <position position="480"/>
    </location>
    <ligand>
        <name>Zn(2+)</name>
        <dbReference type="ChEBI" id="CHEBI:29105"/>
        <note>catalytic</note>
    </ligand>
</feature>
<feature type="compositionally biased region" description="Pro residues" evidence="5">
    <location>
        <begin position="820"/>
        <end position="837"/>
    </location>
</feature>
<dbReference type="GO" id="GO:0006508">
    <property type="term" value="P:proteolysis"/>
    <property type="evidence" value="ECO:0007669"/>
    <property type="project" value="UniProtKB-KW"/>
</dbReference>
<dbReference type="InterPro" id="IPR001762">
    <property type="entry name" value="Disintegrin_dom"/>
</dbReference>
<dbReference type="FunFam" id="4.10.70.10:FF:000003">
    <property type="entry name" value="Disintegrin and metalloproteinase domain-containing protein 17"/>
    <property type="match status" value="1"/>
</dbReference>
<reference evidence="9 10" key="1">
    <citation type="submission" date="2015-06" db="EMBL/GenBank/DDBJ databases">
        <title>Survival trade-offs in plant roots during colonization by closely related pathogenic and mutualistic fungi.</title>
        <authorList>
            <person name="Hacquard S."/>
            <person name="Kracher B."/>
            <person name="Hiruma K."/>
            <person name="Weinman A."/>
            <person name="Muench P."/>
            <person name="Garrido Oter R."/>
            <person name="Ver Loren van Themaat E."/>
            <person name="Dallerey J.-F."/>
            <person name="Damm U."/>
            <person name="Henrissat B."/>
            <person name="Lespinet O."/>
            <person name="Thon M."/>
            <person name="Kemen E."/>
            <person name="McHardy A.C."/>
            <person name="Schulze-Lefert P."/>
            <person name="O'Connell R.J."/>
        </authorList>
    </citation>
    <scope>NUCLEOTIDE SEQUENCE [LARGE SCALE GENOMIC DNA]</scope>
    <source>
        <strain evidence="9 10">MAFF 238704</strain>
    </source>
</reference>
<evidence type="ECO:0000259" key="8">
    <source>
        <dbReference type="PROSITE" id="PS50215"/>
    </source>
</evidence>
<feature type="domain" description="Disintegrin" evidence="7">
    <location>
        <begin position="563"/>
        <end position="653"/>
    </location>
</feature>
<feature type="active site" evidence="4">
    <location>
        <position position="477"/>
    </location>
</feature>
<evidence type="ECO:0000259" key="7">
    <source>
        <dbReference type="PROSITE" id="PS50214"/>
    </source>
</evidence>
<evidence type="ECO:0000313" key="9">
    <source>
        <dbReference type="EMBL" id="KZL66071.1"/>
    </source>
</evidence>
<dbReference type="InterPro" id="IPR034028">
    <property type="entry name" value="ZnMc_ADAM_fungal"/>
</dbReference>
<dbReference type="SUPFAM" id="SSF57552">
    <property type="entry name" value="Blood coagulation inhibitor (disintegrin)"/>
    <property type="match status" value="1"/>
</dbReference>
<gene>
    <name evidence="9" type="ORF">CI238_06232</name>
</gene>
<organism evidence="9 10">
    <name type="scientific">Colletotrichum incanum</name>
    <name type="common">Soybean anthracnose fungus</name>
    <dbReference type="NCBI Taxonomy" id="1573173"/>
    <lineage>
        <taxon>Eukaryota</taxon>
        <taxon>Fungi</taxon>
        <taxon>Dikarya</taxon>
        <taxon>Ascomycota</taxon>
        <taxon>Pezizomycotina</taxon>
        <taxon>Sordariomycetes</taxon>
        <taxon>Hypocreomycetidae</taxon>
        <taxon>Glomerellales</taxon>
        <taxon>Glomerellaceae</taxon>
        <taxon>Colletotrichum</taxon>
        <taxon>Colletotrichum spaethianum species complex</taxon>
    </lineage>
</organism>
<dbReference type="STRING" id="1573173.A0A166NUL4"/>
<feature type="non-terminal residue" evidence="9">
    <location>
        <position position="1"/>
    </location>
</feature>
<dbReference type="Gene3D" id="3.40.390.10">
    <property type="entry name" value="Collagenase (Catalytic Domain)"/>
    <property type="match status" value="1"/>
</dbReference>
<dbReference type="Pfam" id="PF00200">
    <property type="entry name" value="Disintegrin"/>
    <property type="match status" value="1"/>
</dbReference>
<evidence type="ECO:0000256" key="5">
    <source>
        <dbReference type="SAM" id="MobiDB-lite"/>
    </source>
</evidence>
<dbReference type="Gene3D" id="4.10.70.10">
    <property type="entry name" value="Disintegrin domain"/>
    <property type="match status" value="1"/>
</dbReference>
<dbReference type="SUPFAM" id="SSF55486">
    <property type="entry name" value="Metalloproteases ('zincins'), catalytic domain"/>
    <property type="match status" value="1"/>
</dbReference>
<feature type="domain" description="Peptidase M12B" evidence="8">
    <location>
        <begin position="322"/>
        <end position="538"/>
    </location>
</feature>
<keyword evidence="10" id="KW-1185">Reference proteome</keyword>
<keyword evidence="6" id="KW-0472">Membrane</keyword>
<dbReference type="InterPro" id="IPR001590">
    <property type="entry name" value="Peptidase_M12B"/>
</dbReference>
<keyword evidence="9" id="KW-0645">Protease</keyword>
<dbReference type="InterPro" id="IPR036436">
    <property type="entry name" value="Disintegrin_dom_sf"/>
</dbReference>
<keyword evidence="6" id="KW-1133">Transmembrane helix</keyword>
<keyword evidence="4" id="KW-0862">Zinc</keyword>
<accession>A0A166NUL4</accession>
<keyword evidence="4" id="KW-0479">Metal-binding</keyword>
<dbReference type="Gene3D" id="3.40.1620.60">
    <property type="match status" value="1"/>
</dbReference>
<comment type="caution">
    <text evidence="9">The sequence shown here is derived from an EMBL/GenBank/DDBJ whole genome shotgun (WGS) entry which is preliminary data.</text>
</comment>
<evidence type="ECO:0000256" key="2">
    <source>
        <dbReference type="ARBA" id="ARBA00056552"/>
    </source>
</evidence>
<evidence type="ECO:0000313" key="10">
    <source>
        <dbReference type="Proteomes" id="UP000076584"/>
    </source>
</evidence>
<keyword evidence="9" id="KW-0378">Hydrolase</keyword>
<dbReference type="AlphaFoldDB" id="A0A166NUL4"/>
<feature type="binding site" evidence="4">
    <location>
        <position position="476"/>
    </location>
    <ligand>
        <name>Zn(2+)</name>
        <dbReference type="ChEBI" id="CHEBI:29105"/>
        <note>catalytic</note>
    </ligand>
</feature>
<keyword evidence="1" id="KW-1015">Disulfide bond</keyword>
<dbReference type="PROSITE" id="PS50215">
    <property type="entry name" value="ADAM_MEPRO"/>
    <property type="match status" value="1"/>
</dbReference>
<name>A0A166NUL4_COLIC</name>
<dbReference type="GO" id="GO:0004222">
    <property type="term" value="F:metalloendopeptidase activity"/>
    <property type="evidence" value="ECO:0007669"/>
    <property type="project" value="InterPro"/>
</dbReference>
<sequence>LFFFELVQDDQTRNLLFAALTQHHKCEASSSLTPSAGTLPRIMVSFRTIAAAFAGLAAFSQEALAHSTQRNPLKYVTILEDAVFHSPSQHCHALSHFDLTFALHDKQQRIRLALEPNHDILHNTLQVNYMGSDGKIHTTETVNRSEHRVFKGKAFVRPEGRPDDWRHAGWARITVHRDGADPIFEGAFRIDDDHHRIQTGANYHARKHREDPDAPSRQNPDEYMVVWRDSDIVEYWTDREDLKKKREIFGRSSCNSDSLDFNSDYKIFDARDPDPLQSVSSNSLFGRSIFGRQTVDGSTGNNGAGVNLVSTIGQTNGCPTTRKIALLGVATDCTYTAAFNSTQAVRQNIIDVINAASEVYESTFNISLGIQNLTISDANCPGQASSTAPWNVACSNSVTITDRLNLFSAWRGNSNDNNAFWTLMSTCGTDSAVGLAWLGQACTDGAQTSGSGRNNETVASANVVIQTPSEWQVVAHEVGHTFGAVHDCMETTCSNGDSDMQRCCPLSSNTCDAGGAYIMNPSTGTGIRAFSPCSIGNICSGLLRNQVKSSCLANNRDVNTITGSQCGNGIVEAGEECDCGGTTGCGSNRCCNPTTCRFTEGSRCDPANEDCCNGQCQFASNGTVCRQSTGSCDPEETCSGSSSTCPNDVHKDDGDSCGNSGEGLTCASGQCTSRDQQCKTAWGSRTNASSVSSCNSGSSDCMISCNVPSIGNGACVTMNQNFLDGTSCTGGGKCSNGQCRGSNAGSEIWDWIQNNKGIFIPVVIVVGLLILIVLFSCICGACRRSRSRTRAKRLQAVPVPPMSNGNSGWNAYGGAWSNPNIPPPPPVATRPGGPPPYQGSYQDGYQNGGWGMNRTQSARYA</sequence>
<evidence type="ECO:0000256" key="3">
    <source>
        <dbReference type="ARBA" id="ARBA00074021"/>
    </source>
</evidence>
<feature type="transmembrane region" description="Helical" evidence="6">
    <location>
        <begin position="758"/>
        <end position="782"/>
    </location>
</feature>
<evidence type="ECO:0000256" key="1">
    <source>
        <dbReference type="ARBA" id="ARBA00023157"/>
    </source>
</evidence>
<dbReference type="GO" id="GO:0046872">
    <property type="term" value="F:metal ion binding"/>
    <property type="evidence" value="ECO:0007669"/>
    <property type="project" value="UniProtKB-KW"/>
</dbReference>
<evidence type="ECO:0000256" key="4">
    <source>
        <dbReference type="PROSITE-ProRule" id="PRU00276"/>
    </source>
</evidence>
<keyword evidence="6" id="KW-0812">Transmembrane</keyword>
<comment type="function">
    <text evidence="2">Probable zinc protease.</text>
</comment>
<dbReference type="PROSITE" id="PS50214">
    <property type="entry name" value="DISINTEGRIN_2"/>
    <property type="match status" value="1"/>
</dbReference>
<dbReference type="InterPro" id="IPR024079">
    <property type="entry name" value="MetalloPept_cat_dom_sf"/>
</dbReference>
<feature type="binding site" evidence="4">
    <location>
        <position position="486"/>
    </location>
    <ligand>
        <name>Zn(2+)</name>
        <dbReference type="ChEBI" id="CHEBI:29105"/>
        <note>catalytic</note>
    </ligand>
</feature>
<dbReference type="PANTHER" id="PTHR11905:SF159">
    <property type="entry name" value="ADAM METALLOPROTEASE"/>
    <property type="match status" value="1"/>
</dbReference>
<comment type="caution">
    <text evidence="4">Lacks conserved residue(s) required for the propagation of feature annotation.</text>
</comment>
<dbReference type="Proteomes" id="UP000076584">
    <property type="component" value="Unassembled WGS sequence"/>
</dbReference>
<dbReference type="Pfam" id="PF13688">
    <property type="entry name" value="Reprolysin_5"/>
    <property type="match status" value="1"/>
</dbReference>
<dbReference type="CDD" id="cd04271">
    <property type="entry name" value="ZnMc_ADAM_fungal"/>
    <property type="match status" value="1"/>
</dbReference>
<dbReference type="PANTHER" id="PTHR11905">
    <property type="entry name" value="ADAM A DISINTEGRIN AND METALLOPROTEASE DOMAIN"/>
    <property type="match status" value="1"/>
</dbReference>
<dbReference type="SMART" id="SM00050">
    <property type="entry name" value="DISIN"/>
    <property type="match status" value="1"/>
</dbReference>
<feature type="region of interest" description="Disordered" evidence="5">
    <location>
        <begin position="814"/>
        <end position="861"/>
    </location>
</feature>
<dbReference type="EMBL" id="LFIW01002591">
    <property type="protein sequence ID" value="KZL66071.1"/>
    <property type="molecule type" value="Genomic_DNA"/>
</dbReference>
<protein>
    <recommendedName>
        <fullName evidence="3">Disintegrin and metalloproteinase domain-containing protein B</fullName>
    </recommendedName>
</protein>